<dbReference type="GO" id="GO:0010833">
    <property type="term" value="P:telomere maintenance via telomere lengthening"/>
    <property type="evidence" value="ECO:0007669"/>
    <property type="project" value="TreeGrafter"/>
</dbReference>
<dbReference type="InterPro" id="IPR042617">
    <property type="entry name" value="CTC1-like"/>
</dbReference>
<feature type="region of interest" description="Disordered" evidence="9">
    <location>
        <begin position="981"/>
        <end position="1031"/>
    </location>
</feature>
<evidence type="ECO:0000256" key="3">
    <source>
        <dbReference type="ARBA" id="ARBA00006332"/>
    </source>
</evidence>
<dbReference type="Proteomes" id="UP001333110">
    <property type="component" value="Unassembled WGS sequence"/>
</dbReference>
<protein>
    <recommendedName>
        <fullName evidence="4">CST complex subunit CTC1</fullName>
    </recommendedName>
</protein>
<keyword evidence="12" id="KW-1185">Reference proteome</keyword>
<sequence>MVSDLLHHLDIHKPMGPDEVHPRVLKELAEVLTRPLSIIYQQSWLTGEVPVDWRLANVTPIYKKGWKEDPGNYRPVSLTSAPGKLMEQNILSAITRHVENNQEIKASQHGFRKGRSYLTNLISFYDKVTRLVDEGKAVDVVHLDFSKAFDTVSHSILLEKLAARGLDGCILRWVKNWLDDQTQRVVVNGVYARIECTLSKFADDTKLWCVGEKDLGVLVYSHLNMSQQCAQVAKKAHSILACIRNSVASRTREVIVPLYSALVRPHLEYGVQFWAPYYKRYIEVLEHVQRRATKLVKGLENESYEEQLRELGFISISDLQHQQCIPCCSHLTWSTNEFKEWAHQGQGALPMQSTLPRTYLILVGYLTDGRQEDKEKLVDGCLYMKDSTGIIPCELLHFELEWLESLFLFPSWSYIPQTDQSTAGYLEILVDPVPINLPKEVPDSIPVTYPASAEPLLTSRIPCKKRSKLTVVGELARLGPLLCIHHKTFFFLFLKCFTSAVWVPVLVQKPNQLAWHHILQLGHRYTITGLSTSSLKKSGQRVFVTSVSSCLLPYCAEQVREQPLDSAWQGESTQSLSLEAAEQLSDSLELGVEEERPGSTKESKIISYVGTVTKILNVQAGLFLLDNKVCLCLAYQQLLNSARGLRPGACVELIDVHLLQKPLVSFPFIVLGACLSSTVVLKSFSRLITPYQPPACSGNLYLQLLFRYNLGMPVYLWLVSLLETFEERFSCFFGRRRLLLSSTHRNPGAAEKFLVPLMQTVVPDRGKARDVYNEILAKIHQCPLQKYLTLTPPCQAPSLSAVCHVAKEKSWEGFSPSQLLSPLEAQHMGTQELNRRLAWSYCTLSAGSFQPRLILLGVLRVSSRSSSLQLQDKSSTLPCVISHKDGSPFAHTALIGSLLQVENYQLIVERFLQTDFPSWEQLANLEHVREKKNRQVPLFNSPLSGTGSFTATICRFSVYVQFYFEDVQVLHAAEGQIQKGLRSGNSSSLRGKDDGSLTSELETPEAKMLKLEDPKPDTQRDENCQKGQSSARRTSYVSRLFLVTQKEGLMLRNYQLPRKEDGEGQELQCSFQATVLWLGRPWLWSHSRESGNLPELEETSCDGEEGMTQQEALLLFMGKSLRWFPFLHLHGLYRFIVPHCSDLEVFDKLCFPPVPAKFLSSSSCPLCLPVQDTWHLQHETWISCLTEHQLAARSVLRGMDQRISSIPEVLSNSQAFFYSLCLQAGQKSWSALSFTGSLVSFSGEIVERTLCASPKNEKPSVTLGLQKQKGSLLASDHSVKLSISVAPGSPVVVDIYIAATYLQHLWGLLPGAKILFQNLERKISRFHNVYCTYIASSCVSIVSLPASHLPFRSSPAGEASPPSLVFLSNLQPHLQHLPQARILCHLSCVLTLSLQWVCSLCSSIFKEGRCTRHSPPCPSHTGVRQASARVLVEDGTGEALVLCRNQHVAAMLGLSLLEWEALQNCVQSRGRVSIQHGEATGTGCVEEPEDLVACYLRSLCRSSLICRPILLDFSLDRKPSKILQPAPLQLRNFRCGEVEFVSQVGPRPSLLCLNVEEVEQEALSYLNSERIRRTSSHC</sequence>
<dbReference type="InterPro" id="IPR000477">
    <property type="entry name" value="RT_dom"/>
</dbReference>
<evidence type="ECO:0000256" key="4">
    <source>
        <dbReference type="ARBA" id="ARBA00016175"/>
    </source>
</evidence>
<keyword evidence="5" id="KW-0158">Chromosome</keyword>
<dbReference type="SUPFAM" id="SSF56672">
    <property type="entry name" value="DNA/RNA polymerases"/>
    <property type="match status" value="1"/>
</dbReference>
<proteinExistence type="inferred from homology"/>
<evidence type="ECO:0000256" key="7">
    <source>
        <dbReference type="ARBA" id="ARBA00023125"/>
    </source>
</evidence>
<dbReference type="GO" id="GO:0003697">
    <property type="term" value="F:single-stranded DNA binding"/>
    <property type="evidence" value="ECO:0007669"/>
    <property type="project" value="InterPro"/>
</dbReference>
<name>A0AAN7PL42_MYCAM</name>
<evidence type="ECO:0000313" key="11">
    <source>
        <dbReference type="EMBL" id="KAK4832642.1"/>
    </source>
</evidence>
<gene>
    <name evidence="11" type="ORF">QYF61_024623</name>
</gene>
<evidence type="ECO:0000256" key="5">
    <source>
        <dbReference type="ARBA" id="ARBA00022454"/>
    </source>
</evidence>
<organism evidence="11 12">
    <name type="scientific">Mycteria americana</name>
    <name type="common">Wood stork</name>
    <dbReference type="NCBI Taxonomy" id="33587"/>
    <lineage>
        <taxon>Eukaryota</taxon>
        <taxon>Metazoa</taxon>
        <taxon>Chordata</taxon>
        <taxon>Craniata</taxon>
        <taxon>Vertebrata</taxon>
        <taxon>Euteleostomi</taxon>
        <taxon>Archelosauria</taxon>
        <taxon>Archosauria</taxon>
        <taxon>Dinosauria</taxon>
        <taxon>Saurischia</taxon>
        <taxon>Theropoda</taxon>
        <taxon>Coelurosauria</taxon>
        <taxon>Aves</taxon>
        <taxon>Neognathae</taxon>
        <taxon>Neoaves</taxon>
        <taxon>Aequornithes</taxon>
        <taxon>Ciconiiformes</taxon>
        <taxon>Ciconiidae</taxon>
        <taxon>Mycteria</taxon>
    </lineage>
</organism>
<comment type="similarity">
    <text evidence="3">Belongs to the CTC1 family.</text>
</comment>
<evidence type="ECO:0000256" key="9">
    <source>
        <dbReference type="SAM" id="MobiDB-lite"/>
    </source>
</evidence>
<dbReference type="PANTHER" id="PTHR14865:SF2">
    <property type="entry name" value="CST COMPLEX SUBUNIT CTC1"/>
    <property type="match status" value="1"/>
</dbReference>
<evidence type="ECO:0000256" key="8">
    <source>
        <dbReference type="ARBA" id="ARBA00023242"/>
    </source>
</evidence>
<dbReference type="Pfam" id="PF00078">
    <property type="entry name" value="RVT_1"/>
    <property type="match status" value="1"/>
</dbReference>
<comment type="subcellular location">
    <subcellularLocation>
        <location evidence="2">Chromosome</location>
        <location evidence="2">Telomere</location>
    </subcellularLocation>
    <subcellularLocation>
        <location evidence="1">Nucleus</location>
    </subcellularLocation>
</comment>
<keyword evidence="8" id="KW-0539">Nucleus</keyword>
<accession>A0AAN7PL42</accession>
<feature type="domain" description="Reverse transcriptase" evidence="10">
    <location>
        <begin position="65"/>
        <end position="184"/>
    </location>
</feature>
<dbReference type="InterPro" id="IPR043502">
    <property type="entry name" value="DNA/RNA_pol_sf"/>
</dbReference>
<evidence type="ECO:0000259" key="10">
    <source>
        <dbReference type="Pfam" id="PF00078"/>
    </source>
</evidence>
<evidence type="ECO:0000256" key="2">
    <source>
        <dbReference type="ARBA" id="ARBA00004574"/>
    </source>
</evidence>
<keyword evidence="7" id="KW-0238">DNA-binding</keyword>
<evidence type="ECO:0000256" key="1">
    <source>
        <dbReference type="ARBA" id="ARBA00004123"/>
    </source>
</evidence>
<dbReference type="CDD" id="cd01650">
    <property type="entry name" value="RT_nLTR_like"/>
    <property type="match status" value="1"/>
</dbReference>
<dbReference type="Pfam" id="PF15489">
    <property type="entry name" value="CTC1"/>
    <property type="match status" value="2"/>
</dbReference>
<dbReference type="EMBL" id="JAUNZN010000001">
    <property type="protein sequence ID" value="KAK4832642.1"/>
    <property type="molecule type" value="Genomic_DNA"/>
</dbReference>
<dbReference type="GO" id="GO:1990879">
    <property type="term" value="C:CST complex"/>
    <property type="evidence" value="ECO:0007669"/>
    <property type="project" value="TreeGrafter"/>
</dbReference>
<keyword evidence="6" id="KW-0779">Telomere</keyword>
<feature type="compositionally biased region" description="Basic and acidic residues" evidence="9">
    <location>
        <begin position="1004"/>
        <end position="1024"/>
    </location>
</feature>
<reference evidence="11 12" key="1">
    <citation type="journal article" date="2023" name="J. Hered.">
        <title>Chromosome-level genome of the wood stork (Mycteria americana) provides insight into avian chromosome evolution.</title>
        <authorList>
            <person name="Flamio R. Jr."/>
            <person name="Ramstad K.M."/>
        </authorList>
    </citation>
    <scope>NUCLEOTIDE SEQUENCE [LARGE SCALE GENOMIC DNA]</scope>
    <source>
        <strain evidence="11">JAX WOST 10</strain>
    </source>
</reference>
<dbReference type="InterPro" id="IPR029156">
    <property type="entry name" value="CTC1"/>
</dbReference>
<evidence type="ECO:0000256" key="6">
    <source>
        <dbReference type="ARBA" id="ARBA00022895"/>
    </source>
</evidence>
<comment type="caution">
    <text evidence="11">The sequence shown here is derived from an EMBL/GenBank/DDBJ whole genome shotgun (WGS) entry which is preliminary data.</text>
</comment>
<evidence type="ECO:0000313" key="12">
    <source>
        <dbReference type="Proteomes" id="UP001333110"/>
    </source>
</evidence>
<dbReference type="GO" id="GO:0045740">
    <property type="term" value="P:positive regulation of DNA replication"/>
    <property type="evidence" value="ECO:0007669"/>
    <property type="project" value="TreeGrafter"/>
</dbReference>
<dbReference type="PANTHER" id="PTHR14865">
    <property type="entry name" value="CST COMPLEX SUBUNIT CTC1"/>
    <property type="match status" value="1"/>
</dbReference>
<dbReference type="GO" id="GO:0042162">
    <property type="term" value="F:telomeric DNA binding"/>
    <property type="evidence" value="ECO:0007669"/>
    <property type="project" value="TreeGrafter"/>
</dbReference>